<dbReference type="EMBL" id="JARBHB010000002">
    <property type="protein sequence ID" value="KAJ8891506.1"/>
    <property type="molecule type" value="Genomic_DNA"/>
</dbReference>
<feature type="compositionally biased region" description="Basic and acidic residues" evidence="1">
    <location>
        <begin position="406"/>
        <end position="435"/>
    </location>
</feature>
<sequence length="1024" mass="114471">MYGAVGFDAGFLAVILLTYVNRYISIRVTSVVICISSFTGTKDKPCAFDRCCCNKILYGGIILYYTSSGGIFHETCYPSPQRTSSSSGFFGITCPTRLVAEQLKTAPQKQSIGTHKTPHDPVKLCRERKINIKEGVNVDVFRQNKRPCPRDSHGQPQPYFCAILLLKCDRDFASAGLSERQRVQLRVTRWTGRYVRSLSSPLNSEMNVLTCTSKASWYFRKLPFEIQTMATAGEEKQETLATKRSEIPFSMFKLKLNVSANDAGCPQPYVPACTTSYVTRRGELIHGSAARGTLHRLSVGRVAAVPHTGATTVAVVHDSLRISNSRKNKLHWKYSVVQQVVRLAHGTPVGCSAARSLDWGGGAKKAGGNREWTLTLMKWRSTTRRAVSVTGQPQKNPPTPPPLLRGRAEGDNRKLKAEFRRRNDRNPRIQDKRQDTAQSTVGSYSFSDWLKHVPVHDCCLCANHKGQVSELRNPEWLGKCGNDTSIQWRCDNNRVNVYTVTKLCKKTRIVAERVWAAMTVIGDVRNYRPFTIKLDSDVLRYTCGSPLLIGHVSLSGDSSLPDWTNQNKVTPTITKVDWGSSVWITSSPGIFFAKKNKRPPINEHFTITLSNHVKSSHKGSDLTSMQQPMEKRRWLSDRPIMNAVKYRVVSCVVWANRTMVSSNTRYQQYWCSCSAGYRSLTSSWSEVPVNVCTPQCVRLRCSKMNNAVAKLDSTVMCILEPQMFVQWLLPQRVASVTSHLAVWHSLLASLQVCYWLRAVQGLSNKLLSNCKVNFSVKVFDVYIELKRTREMFLSLFIEHRIFTHYEGDLQLVVISYEEVWAVLNIEVLRADGGEMKGVGSSAGMKGRGKRKIPEKTRRPAASSGTIPTSENPDVNFGVSSAFRRSSYGKREQFQITVLALSSVRHDKCTYESRLKKLQDARCKMQTKLVDAQGRVEQEPRSRHVVTSPATILDVIDLITLTRVTSDLHLTFPEQLTGISDSGDLEASQSRGVHQLKIDGKIGIGIGIGIAVAQAAAEPIVVAEN</sequence>
<evidence type="ECO:0000313" key="2">
    <source>
        <dbReference type="EMBL" id="KAJ8891506.1"/>
    </source>
</evidence>
<comment type="caution">
    <text evidence="2">The sequence shown here is derived from an EMBL/GenBank/DDBJ whole genome shotgun (WGS) entry which is preliminary data.</text>
</comment>
<dbReference type="Proteomes" id="UP001159363">
    <property type="component" value="Chromosome 2"/>
</dbReference>
<evidence type="ECO:0000313" key="3">
    <source>
        <dbReference type="Proteomes" id="UP001159363"/>
    </source>
</evidence>
<organism evidence="2 3">
    <name type="scientific">Dryococelus australis</name>
    <dbReference type="NCBI Taxonomy" id="614101"/>
    <lineage>
        <taxon>Eukaryota</taxon>
        <taxon>Metazoa</taxon>
        <taxon>Ecdysozoa</taxon>
        <taxon>Arthropoda</taxon>
        <taxon>Hexapoda</taxon>
        <taxon>Insecta</taxon>
        <taxon>Pterygota</taxon>
        <taxon>Neoptera</taxon>
        <taxon>Polyneoptera</taxon>
        <taxon>Phasmatodea</taxon>
        <taxon>Verophasmatodea</taxon>
        <taxon>Anareolatae</taxon>
        <taxon>Phasmatidae</taxon>
        <taxon>Eurycanthinae</taxon>
        <taxon>Dryococelus</taxon>
    </lineage>
</organism>
<feature type="region of interest" description="Disordered" evidence="1">
    <location>
        <begin position="838"/>
        <end position="869"/>
    </location>
</feature>
<proteinExistence type="predicted"/>
<protein>
    <submittedName>
        <fullName evidence="2">Uncharacterized protein</fullName>
    </submittedName>
</protein>
<keyword evidence="3" id="KW-1185">Reference proteome</keyword>
<reference evidence="2 3" key="1">
    <citation type="submission" date="2023-02" db="EMBL/GenBank/DDBJ databases">
        <title>LHISI_Scaffold_Assembly.</title>
        <authorList>
            <person name="Stuart O.P."/>
            <person name="Cleave R."/>
            <person name="Magrath M.J.L."/>
            <person name="Mikheyev A.S."/>
        </authorList>
    </citation>
    <scope>NUCLEOTIDE SEQUENCE [LARGE SCALE GENOMIC DNA]</scope>
    <source>
        <strain evidence="2">Daus_M_001</strain>
        <tissue evidence="2">Leg muscle</tissue>
    </source>
</reference>
<gene>
    <name evidence="2" type="ORF">PR048_004034</name>
</gene>
<name>A0ABQ9I4B2_9NEOP</name>
<evidence type="ECO:0000256" key="1">
    <source>
        <dbReference type="SAM" id="MobiDB-lite"/>
    </source>
</evidence>
<accession>A0ABQ9I4B2</accession>
<feature type="region of interest" description="Disordered" evidence="1">
    <location>
        <begin position="384"/>
        <end position="437"/>
    </location>
</feature>